<feature type="domain" description="DNA binding HTH" evidence="2">
    <location>
        <begin position="339"/>
        <end position="377"/>
    </location>
</feature>
<dbReference type="InterPro" id="IPR009057">
    <property type="entry name" value="Homeodomain-like_sf"/>
</dbReference>
<proteinExistence type="predicted"/>
<accession>A0A9X1VUH0</accession>
<dbReference type="Gene3D" id="1.10.10.60">
    <property type="entry name" value="Homeodomain-like"/>
    <property type="match status" value="1"/>
</dbReference>
<dbReference type="Gene3D" id="3.30.450.40">
    <property type="match status" value="1"/>
</dbReference>
<protein>
    <submittedName>
        <fullName evidence="3">Histidine kinase</fullName>
    </submittedName>
</protein>
<reference evidence="3" key="1">
    <citation type="submission" date="2022-03" db="EMBL/GenBank/DDBJ databases">
        <authorList>
            <person name="Woo C.Y."/>
        </authorList>
    </citation>
    <scope>NUCLEOTIDE SEQUENCE</scope>
    <source>
        <strain evidence="3">CYS-02</strain>
    </source>
</reference>
<dbReference type="PRINTS" id="PR01590">
    <property type="entry name" value="HTHFIS"/>
</dbReference>
<dbReference type="EMBL" id="JALGBI010000001">
    <property type="protein sequence ID" value="MCJ0764081.1"/>
    <property type="molecule type" value="Genomic_DNA"/>
</dbReference>
<dbReference type="RefSeq" id="WP_243306649.1">
    <property type="nucleotide sequence ID" value="NZ_JALGBI010000001.1"/>
</dbReference>
<dbReference type="AlphaFoldDB" id="A0A9X1VUH0"/>
<name>A0A9X1VUH0_9BURK</name>
<comment type="caution">
    <text evidence="3">The sequence shown here is derived from an EMBL/GenBank/DDBJ whole genome shotgun (WGS) entry which is preliminary data.</text>
</comment>
<dbReference type="InterPro" id="IPR029016">
    <property type="entry name" value="GAF-like_dom_sf"/>
</dbReference>
<dbReference type="InterPro" id="IPR003018">
    <property type="entry name" value="GAF"/>
</dbReference>
<dbReference type="GO" id="GO:0016301">
    <property type="term" value="F:kinase activity"/>
    <property type="evidence" value="ECO:0007669"/>
    <property type="project" value="UniProtKB-KW"/>
</dbReference>
<dbReference type="Pfam" id="PF01590">
    <property type="entry name" value="GAF"/>
    <property type="match status" value="1"/>
</dbReference>
<dbReference type="SUPFAM" id="SSF46689">
    <property type="entry name" value="Homeodomain-like"/>
    <property type="match status" value="1"/>
</dbReference>
<dbReference type="SUPFAM" id="SSF55781">
    <property type="entry name" value="GAF domain-like"/>
    <property type="match status" value="1"/>
</dbReference>
<gene>
    <name evidence="3" type="ORF">MMF98_12770</name>
</gene>
<sequence>MKPVPTAFAEQRLQQIEQARETVMQEGRSLTDTLVDAWFERSWIERSWRRCLAQGQRPEQHVAFDVIPAEAMRRTREASHSLVQAAKPVLDRLGRAIASTRYFAILTDAEGTVIDVGGPVDHSDRRAQAIARIGVDLSERSIGTSAISAALTELRPVWLHRGEHFFADTAVYSCAGAPLFGPDGHCVGMLDLTGIEAAERPELQHLVMQSARSIENALTLSRPHSLLVRLNWPGHLLGDEADGLVCLNADGWVTGANQMARQMIAQLVAGTAPLHCSELFAAPHELLFDTARRHGGGAPPPLELPLWSGLRLQALPLRPGQAAPLPRTPPPATADSLPLKDVEIALIRKAVDDARGNVMKAARALGISRATVYRKLGRQPPR</sequence>
<dbReference type="Proteomes" id="UP001139447">
    <property type="component" value="Unassembled WGS sequence"/>
</dbReference>
<evidence type="ECO:0000259" key="1">
    <source>
        <dbReference type="Pfam" id="PF01590"/>
    </source>
</evidence>
<organism evidence="3 4">
    <name type="scientific">Variovorax terrae</name>
    <dbReference type="NCBI Taxonomy" id="2923278"/>
    <lineage>
        <taxon>Bacteria</taxon>
        <taxon>Pseudomonadati</taxon>
        <taxon>Pseudomonadota</taxon>
        <taxon>Betaproteobacteria</taxon>
        <taxon>Burkholderiales</taxon>
        <taxon>Comamonadaceae</taxon>
        <taxon>Variovorax</taxon>
    </lineage>
</organism>
<keyword evidence="3" id="KW-0418">Kinase</keyword>
<dbReference type="GO" id="GO:0043565">
    <property type="term" value="F:sequence-specific DNA binding"/>
    <property type="evidence" value="ECO:0007669"/>
    <property type="project" value="InterPro"/>
</dbReference>
<keyword evidence="4" id="KW-1185">Reference proteome</keyword>
<feature type="domain" description="GAF" evidence="1">
    <location>
        <begin position="82"/>
        <end position="218"/>
    </location>
</feature>
<evidence type="ECO:0000313" key="3">
    <source>
        <dbReference type="EMBL" id="MCJ0764081.1"/>
    </source>
</evidence>
<dbReference type="InterPro" id="IPR002197">
    <property type="entry name" value="HTH_Fis"/>
</dbReference>
<dbReference type="Pfam" id="PF02954">
    <property type="entry name" value="HTH_8"/>
    <property type="match status" value="1"/>
</dbReference>
<evidence type="ECO:0000259" key="2">
    <source>
        <dbReference type="Pfam" id="PF02954"/>
    </source>
</evidence>
<keyword evidence="3" id="KW-0808">Transferase</keyword>
<evidence type="ECO:0000313" key="4">
    <source>
        <dbReference type="Proteomes" id="UP001139447"/>
    </source>
</evidence>